<dbReference type="Proteomes" id="UP000824101">
    <property type="component" value="Unassembled WGS sequence"/>
</dbReference>
<reference evidence="2" key="1">
    <citation type="journal article" date="2021" name="PeerJ">
        <title>Extensive microbial diversity within the chicken gut microbiome revealed by metagenomics and culture.</title>
        <authorList>
            <person name="Gilroy R."/>
            <person name="Ravi A."/>
            <person name="Getino M."/>
            <person name="Pursley I."/>
            <person name="Horton D.L."/>
            <person name="Alikhan N.F."/>
            <person name="Baker D."/>
            <person name="Gharbi K."/>
            <person name="Hall N."/>
            <person name="Watson M."/>
            <person name="Adriaenssens E.M."/>
            <person name="Foster-Nyarko E."/>
            <person name="Jarju S."/>
            <person name="Secka A."/>
            <person name="Antonio M."/>
            <person name="Oren A."/>
            <person name="Chaudhuri R.R."/>
            <person name="La Ragione R."/>
            <person name="Hildebrand F."/>
            <person name="Pallen M.J."/>
        </authorList>
    </citation>
    <scope>NUCLEOTIDE SEQUENCE</scope>
    <source>
        <strain evidence="2">ChiBcec1-1093</strain>
    </source>
</reference>
<keyword evidence="2" id="KW-0808">Transferase</keyword>
<evidence type="ECO:0000313" key="2">
    <source>
        <dbReference type="EMBL" id="HIZ78456.1"/>
    </source>
</evidence>
<dbReference type="InterPro" id="IPR050508">
    <property type="entry name" value="Methyltransf_Superfamily"/>
</dbReference>
<dbReference type="GO" id="GO:0032259">
    <property type="term" value="P:methylation"/>
    <property type="evidence" value="ECO:0007669"/>
    <property type="project" value="UniProtKB-KW"/>
</dbReference>
<proteinExistence type="predicted"/>
<evidence type="ECO:0000313" key="3">
    <source>
        <dbReference type="Proteomes" id="UP000824101"/>
    </source>
</evidence>
<reference evidence="2" key="2">
    <citation type="submission" date="2021-04" db="EMBL/GenBank/DDBJ databases">
        <authorList>
            <person name="Gilroy R."/>
        </authorList>
    </citation>
    <scope>NUCLEOTIDE SEQUENCE</scope>
    <source>
        <strain evidence="2">ChiBcec1-1093</strain>
    </source>
</reference>
<gene>
    <name evidence="2" type="ORF">IAA17_01500</name>
</gene>
<dbReference type="EMBL" id="DXBC01000025">
    <property type="protein sequence ID" value="HIZ78456.1"/>
    <property type="molecule type" value="Genomic_DNA"/>
</dbReference>
<dbReference type="GO" id="GO:0008757">
    <property type="term" value="F:S-adenosylmethionine-dependent methyltransferase activity"/>
    <property type="evidence" value="ECO:0007669"/>
    <property type="project" value="InterPro"/>
</dbReference>
<feature type="domain" description="Methyltransferase type 11" evidence="1">
    <location>
        <begin position="47"/>
        <end position="138"/>
    </location>
</feature>
<comment type="caution">
    <text evidence="2">The sequence shown here is derived from an EMBL/GenBank/DDBJ whole genome shotgun (WGS) entry which is preliminary data.</text>
</comment>
<sequence length="232" mass="26683">MKKPSEIFLWNRAAEDYASSQEFSAFAEANRTIVKNRFPRFHGETVLDLGCGPGWYTEYFRSCGTSVIGCDGSEAMIAKARDSYPLCRFDLAVLGESLPYESNSFDLVFCNQVLMDVEKLSETLSETARILKPGGLFYMSVVHPAFYDAPWLADETGFLRYKKLERYLSEYSFSNFFWGETRHYHRPISVYINEAFSHDLQLVSITEPPAYDGTEKSAEFPLFLFMEFCNHK</sequence>
<dbReference type="PANTHER" id="PTHR42912">
    <property type="entry name" value="METHYLTRANSFERASE"/>
    <property type="match status" value="1"/>
</dbReference>
<dbReference type="CDD" id="cd02440">
    <property type="entry name" value="AdoMet_MTases"/>
    <property type="match status" value="1"/>
</dbReference>
<name>A0A9D2K4L5_9FIRM</name>
<keyword evidence="2" id="KW-0489">Methyltransferase</keyword>
<dbReference type="AlphaFoldDB" id="A0A9D2K4L5"/>
<evidence type="ECO:0000259" key="1">
    <source>
        <dbReference type="Pfam" id="PF08241"/>
    </source>
</evidence>
<protein>
    <submittedName>
        <fullName evidence="2">Class I SAM-dependent methyltransferase</fullName>
    </submittedName>
</protein>
<accession>A0A9D2K4L5</accession>
<dbReference type="Pfam" id="PF08241">
    <property type="entry name" value="Methyltransf_11"/>
    <property type="match status" value="1"/>
</dbReference>
<dbReference type="InterPro" id="IPR029063">
    <property type="entry name" value="SAM-dependent_MTases_sf"/>
</dbReference>
<dbReference type="Gene3D" id="3.40.50.150">
    <property type="entry name" value="Vaccinia Virus protein VP39"/>
    <property type="match status" value="1"/>
</dbReference>
<organism evidence="2 3">
    <name type="scientific">Candidatus Lachnoclostridium stercorigallinarum</name>
    <dbReference type="NCBI Taxonomy" id="2838634"/>
    <lineage>
        <taxon>Bacteria</taxon>
        <taxon>Bacillati</taxon>
        <taxon>Bacillota</taxon>
        <taxon>Clostridia</taxon>
        <taxon>Lachnospirales</taxon>
        <taxon>Lachnospiraceae</taxon>
    </lineage>
</organism>
<dbReference type="PANTHER" id="PTHR42912:SF93">
    <property type="entry name" value="N6-ADENOSINE-METHYLTRANSFERASE TMT1A"/>
    <property type="match status" value="1"/>
</dbReference>
<dbReference type="InterPro" id="IPR013216">
    <property type="entry name" value="Methyltransf_11"/>
</dbReference>
<dbReference type="SUPFAM" id="SSF53335">
    <property type="entry name" value="S-adenosyl-L-methionine-dependent methyltransferases"/>
    <property type="match status" value="1"/>
</dbReference>